<dbReference type="AlphaFoldDB" id="A0A1W0D952"/>
<evidence type="ECO:0000313" key="3">
    <source>
        <dbReference type="Proteomes" id="UP000192721"/>
    </source>
</evidence>
<dbReference type="GO" id="GO:0005886">
    <property type="term" value="C:plasma membrane"/>
    <property type="evidence" value="ECO:0007669"/>
    <property type="project" value="TreeGrafter"/>
</dbReference>
<sequence>MLTLDTLSSAAAPSFEQPLEMLQACHDKIRRFCDQLDQLPSYIEQHGVDEAARNTIDGLVRYFDLAGPAHHSDEEDELFPLILERVPTAASRLEQLSAEHGYLHSCWNAIRDDLLALRDGKIHSISRNELEEFARQYREHAAAEESWLFPTAASAISAEEMSAAGQRMAARRIQQAA</sequence>
<dbReference type="PANTHER" id="PTHR39966:SF3">
    <property type="entry name" value="DUF438 DOMAIN-CONTAINING PROTEIN"/>
    <property type="match status" value="1"/>
</dbReference>
<accession>A0A1W0D952</accession>
<protein>
    <submittedName>
        <fullName evidence="2">Cation-binding protein</fullName>
    </submittedName>
</protein>
<gene>
    <name evidence="2" type="ORF">B0T45_02165</name>
</gene>
<dbReference type="Pfam" id="PF01814">
    <property type="entry name" value="Hemerythrin"/>
    <property type="match status" value="1"/>
</dbReference>
<evidence type="ECO:0000313" key="2">
    <source>
        <dbReference type="EMBL" id="OQS43537.1"/>
    </source>
</evidence>
<dbReference type="PANTHER" id="PTHR39966">
    <property type="entry name" value="BLL2471 PROTEIN-RELATED"/>
    <property type="match status" value="1"/>
</dbReference>
<comment type="caution">
    <text evidence="2">The sequence shown here is derived from an EMBL/GenBank/DDBJ whole genome shotgun (WGS) entry which is preliminary data.</text>
</comment>
<proteinExistence type="predicted"/>
<reference evidence="2 3" key="1">
    <citation type="submission" date="2017-02" db="EMBL/GenBank/DDBJ databases">
        <title>Chromobacterium haemolyticum H5244.</title>
        <authorList>
            <person name="Gulvik C.A."/>
        </authorList>
    </citation>
    <scope>NUCLEOTIDE SEQUENCE [LARGE SCALE GENOMIC DNA]</scope>
    <source>
        <strain evidence="2 3">H5244</strain>
    </source>
</reference>
<dbReference type="Proteomes" id="UP000192721">
    <property type="component" value="Unassembled WGS sequence"/>
</dbReference>
<dbReference type="CDD" id="cd12108">
    <property type="entry name" value="Hr-like"/>
    <property type="match status" value="1"/>
</dbReference>
<organism evidence="2 3">
    <name type="scientific">Chromobacterium haemolyticum</name>
    <dbReference type="NCBI Taxonomy" id="394935"/>
    <lineage>
        <taxon>Bacteria</taxon>
        <taxon>Pseudomonadati</taxon>
        <taxon>Pseudomonadota</taxon>
        <taxon>Betaproteobacteria</taxon>
        <taxon>Neisseriales</taxon>
        <taxon>Chromobacteriaceae</taxon>
        <taxon>Chromobacterium</taxon>
    </lineage>
</organism>
<name>A0A1W0D952_9NEIS</name>
<dbReference type="EMBL" id="MUKV01000002">
    <property type="protein sequence ID" value="OQS43537.1"/>
    <property type="molecule type" value="Genomic_DNA"/>
</dbReference>
<feature type="domain" description="Hemerythrin-like" evidence="1">
    <location>
        <begin position="18"/>
        <end position="152"/>
    </location>
</feature>
<dbReference type="RefSeq" id="WP_081554424.1">
    <property type="nucleotide sequence ID" value="NZ_CP109905.1"/>
</dbReference>
<evidence type="ECO:0000259" key="1">
    <source>
        <dbReference type="Pfam" id="PF01814"/>
    </source>
</evidence>
<dbReference type="Gene3D" id="1.20.120.520">
    <property type="entry name" value="nmb1532 protein domain like"/>
    <property type="match status" value="1"/>
</dbReference>
<dbReference type="InterPro" id="IPR012312">
    <property type="entry name" value="Hemerythrin-like"/>
</dbReference>